<dbReference type="PATRIC" id="fig|2041.4.peg.1083"/>
<reference evidence="3 4" key="1">
    <citation type="journal article" date="1991" name="Int. J. Syst. Bacteriol.">
        <title>Description of the erythromycin-producing bacterium Arthrobacter sp. strain NRRL B-3381 as Aeromicrobium erythreum gen. nov., sp. nov.</title>
        <authorList>
            <person name="Miller E.S."/>
            <person name="Woese C.R."/>
            <person name="Brenner S."/>
        </authorList>
    </citation>
    <scope>NUCLEOTIDE SEQUENCE [LARGE SCALE GENOMIC DNA]</scope>
    <source>
        <strain evidence="3 4">AR18</strain>
    </source>
</reference>
<evidence type="ECO:0000313" key="3">
    <source>
        <dbReference type="EMBL" id="ALX04141.1"/>
    </source>
</evidence>
<proteinExistence type="predicted"/>
<dbReference type="STRING" id="2041.AERYTH_05215"/>
<gene>
    <name evidence="3" type="ORF">AERYTH_05215</name>
</gene>
<protein>
    <recommendedName>
        <fullName evidence="2">Peptidase C39-like domain-containing protein</fullName>
    </recommendedName>
</protein>
<evidence type="ECO:0000259" key="2">
    <source>
        <dbReference type="Pfam" id="PF13529"/>
    </source>
</evidence>
<evidence type="ECO:0000256" key="1">
    <source>
        <dbReference type="SAM" id="SignalP"/>
    </source>
</evidence>
<dbReference type="EMBL" id="CP011502">
    <property type="protein sequence ID" value="ALX04141.1"/>
    <property type="molecule type" value="Genomic_DNA"/>
</dbReference>
<evidence type="ECO:0000313" key="4">
    <source>
        <dbReference type="Proteomes" id="UP000067689"/>
    </source>
</evidence>
<dbReference type="KEGG" id="aer:AERYTH_05215"/>
<dbReference type="Pfam" id="PF13529">
    <property type="entry name" value="Peptidase_C39_2"/>
    <property type="match status" value="1"/>
</dbReference>
<feature type="domain" description="Peptidase C39-like" evidence="2">
    <location>
        <begin position="155"/>
        <end position="300"/>
    </location>
</feature>
<name>A0A0U4CTK2_9ACTN</name>
<dbReference type="OrthoDB" id="3385524at2"/>
<dbReference type="RefSeq" id="WP_067855563.1">
    <property type="nucleotide sequence ID" value="NZ_CP011502.1"/>
</dbReference>
<dbReference type="Proteomes" id="UP000067689">
    <property type="component" value="Chromosome"/>
</dbReference>
<keyword evidence="1" id="KW-0732">Signal</keyword>
<feature type="chain" id="PRO_5006847962" description="Peptidase C39-like domain-containing protein" evidence="1">
    <location>
        <begin position="38"/>
        <end position="336"/>
    </location>
</feature>
<feature type="signal peptide" evidence="1">
    <location>
        <begin position="1"/>
        <end position="37"/>
    </location>
</feature>
<sequence length="336" mass="35460">MFSSRRRRRQRTTTGLGLAALSAVTIAALLAAAPASAADEPATPEGRGIALPNGYESLGDLPSVQAEKPLNDALDALHALYAEKYLAGGAGAATARADGEPSLDERIVAARAEVERVAGRPYSEIEPEPDFSADASTTSDSGASVMAAATQKALPVRHSTQRTSYYCGPASVAMAIRASCSACERSRYNSSDTISQTTLASSRYLATTTSGTNMSRIPLTLNRWAGFASRLVSSPSAASIKSGVVNSIGVYNRAVVYGTRELAGAGNPHYNYHYTTFTIDHLIMGYGYSGSGDRLAYADPVAGRWTNTGQSKAPQKTNAMRNTSMRIFTQPWGVVL</sequence>
<accession>A0A0U4CTK2</accession>
<dbReference type="InterPro" id="IPR039564">
    <property type="entry name" value="Peptidase_C39-like"/>
</dbReference>
<organism evidence="3 4">
    <name type="scientific">Aeromicrobium erythreum</name>
    <dbReference type="NCBI Taxonomy" id="2041"/>
    <lineage>
        <taxon>Bacteria</taxon>
        <taxon>Bacillati</taxon>
        <taxon>Actinomycetota</taxon>
        <taxon>Actinomycetes</taxon>
        <taxon>Propionibacteriales</taxon>
        <taxon>Nocardioidaceae</taxon>
        <taxon>Aeromicrobium</taxon>
    </lineage>
</organism>
<keyword evidence="4" id="KW-1185">Reference proteome</keyword>
<dbReference type="AlphaFoldDB" id="A0A0U4CTK2"/>